<evidence type="ECO:0000256" key="5">
    <source>
        <dbReference type="ARBA" id="ARBA00023098"/>
    </source>
</evidence>
<sequence length="418" mass="46618">MSEPSANATTAPLSMPRLPRVFPGEDALWLMVLDRVLRRLQRGRLTLVRPDGRTRVYAGRDPGPEATLCLRSTVAARRLMVNGAVGFAEAFMDGLWDAPDIEAVLRLALANNERISIAKTGSALARRLRNRRHRRNANTKAGSRRNIAYHYDLGNAFYRAWLDPSMTYSSALWETPAQSLADAQAAKYRRLCRSLDLRPGQHVLEIGCGWGGFAEIAAREFGCRVTGITLSREQLSYARARMAAAGLADRVEIRFQDYRDVTGQFDAIASIEMFEAVGEDHWPVFYRTVHDRLKPGGRAALQVITIEGSRFEDYRSGADFIQTYVFPGGMLPTVDHLRDGLSGAGLAVGGAHAFGADYARTLDLWRDAFLRAWPELVGAGGGFDERFRRLWLYYLTYCKVGFEHGSIDVVQVRADRPA</sequence>
<accession>A0A7W6RY28</accession>
<evidence type="ECO:0000313" key="8">
    <source>
        <dbReference type="Proteomes" id="UP000555728"/>
    </source>
</evidence>
<dbReference type="RefSeq" id="WP_184432276.1">
    <property type="nucleotide sequence ID" value="NZ_JACIGI010000005.1"/>
</dbReference>
<dbReference type="Gene3D" id="3.40.50.150">
    <property type="entry name" value="Vaccinia Virus protein VP39"/>
    <property type="match status" value="1"/>
</dbReference>
<keyword evidence="8" id="KW-1185">Reference proteome</keyword>
<dbReference type="PANTHER" id="PTHR43667">
    <property type="entry name" value="CYCLOPROPANE-FATTY-ACYL-PHOSPHOLIPID SYNTHASE"/>
    <property type="match status" value="1"/>
</dbReference>
<keyword evidence="3 7" id="KW-0808">Transferase</keyword>
<dbReference type="PANTHER" id="PTHR43667:SF2">
    <property type="entry name" value="FATTY ACID C-METHYL TRANSFERASE"/>
    <property type="match status" value="1"/>
</dbReference>
<evidence type="ECO:0000256" key="4">
    <source>
        <dbReference type="ARBA" id="ARBA00022691"/>
    </source>
</evidence>
<dbReference type="GO" id="GO:0008610">
    <property type="term" value="P:lipid biosynthetic process"/>
    <property type="evidence" value="ECO:0007669"/>
    <property type="project" value="InterPro"/>
</dbReference>
<dbReference type="AlphaFoldDB" id="A0A7W6RY28"/>
<dbReference type="SUPFAM" id="SSF53335">
    <property type="entry name" value="S-adenosyl-L-methionine-dependent methyltransferases"/>
    <property type="match status" value="1"/>
</dbReference>
<dbReference type="GO" id="GO:0008825">
    <property type="term" value="F:cyclopropane-fatty-acyl-phospholipid synthase activity"/>
    <property type="evidence" value="ECO:0007669"/>
    <property type="project" value="UniProtKB-EC"/>
</dbReference>
<evidence type="ECO:0000256" key="1">
    <source>
        <dbReference type="ARBA" id="ARBA00010815"/>
    </source>
</evidence>
<dbReference type="EC" id="2.1.1.79" evidence="7"/>
<keyword evidence="2 7" id="KW-0489">Methyltransferase</keyword>
<evidence type="ECO:0000256" key="2">
    <source>
        <dbReference type="ARBA" id="ARBA00022603"/>
    </source>
</evidence>
<keyword evidence="4" id="KW-0949">S-adenosyl-L-methionine</keyword>
<gene>
    <name evidence="7" type="ORF">GGD88_000979</name>
</gene>
<feature type="active site" evidence="6">
    <location>
        <position position="398"/>
    </location>
</feature>
<dbReference type="CDD" id="cd02440">
    <property type="entry name" value="AdoMet_MTases"/>
    <property type="match status" value="1"/>
</dbReference>
<proteinExistence type="inferred from homology"/>
<evidence type="ECO:0000313" key="7">
    <source>
        <dbReference type="EMBL" id="MBB4285262.1"/>
    </source>
</evidence>
<protein>
    <submittedName>
        <fullName evidence="7">Cyclopropane-fatty-acyl-phospholipid synthase</fullName>
        <ecNumber evidence="7">2.1.1.79</ecNumber>
    </submittedName>
</protein>
<dbReference type="Proteomes" id="UP000555728">
    <property type="component" value="Unassembled WGS sequence"/>
</dbReference>
<dbReference type="EMBL" id="JACIGI010000005">
    <property type="protein sequence ID" value="MBB4285262.1"/>
    <property type="molecule type" value="Genomic_DNA"/>
</dbReference>
<name>A0A7W6RY28_9PROT</name>
<evidence type="ECO:0000256" key="3">
    <source>
        <dbReference type="ARBA" id="ARBA00022679"/>
    </source>
</evidence>
<organism evidence="7 8">
    <name type="scientific">Roseospira goensis</name>
    <dbReference type="NCBI Taxonomy" id="391922"/>
    <lineage>
        <taxon>Bacteria</taxon>
        <taxon>Pseudomonadati</taxon>
        <taxon>Pseudomonadota</taxon>
        <taxon>Alphaproteobacteria</taxon>
        <taxon>Rhodospirillales</taxon>
        <taxon>Rhodospirillaceae</taxon>
        <taxon>Roseospira</taxon>
    </lineage>
</organism>
<dbReference type="Pfam" id="PF02353">
    <property type="entry name" value="CMAS"/>
    <property type="match status" value="1"/>
</dbReference>
<dbReference type="PIRSF" id="PIRSF003085">
    <property type="entry name" value="CMAS"/>
    <property type="match status" value="1"/>
</dbReference>
<evidence type="ECO:0000256" key="6">
    <source>
        <dbReference type="PIRSR" id="PIRSR003085-1"/>
    </source>
</evidence>
<comment type="similarity">
    <text evidence="1">Belongs to the CFA/CMAS family.</text>
</comment>
<dbReference type="InterPro" id="IPR003333">
    <property type="entry name" value="CMAS"/>
</dbReference>
<dbReference type="GO" id="GO:0032259">
    <property type="term" value="P:methylation"/>
    <property type="evidence" value="ECO:0007669"/>
    <property type="project" value="UniProtKB-KW"/>
</dbReference>
<dbReference type="InterPro" id="IPR029063">
    <property type="entry name" value="SAM-dependent_MTases_sf"/>
</dbReference>
<keyword evidence="5" id="KW-0443">Lipid metabolism</keyword>
<dbReference type="InterPro" id="IPR050723">
    <property type="entry name" value="CFA/CMAS"/>
</dbReference>
<reference evidence="7 8" key="1">
    <citation type="submission" date="2020-08" db="EMBL/GenBank/DDBJ databases">
        <title>Genome sequencing of Purple Non-Sulfur Bacteria from various extreme environments.</title>
        <authorList>
            <person name="Mayer M."/>
        </authorList>
    </citation>
    <scope>NUCLEOTIDE SEQUENCE [LARGE SCALE GENOMIC DNA]</scope>
    <source>
        <strain evidence="7 8">JA135</strain>
    </source>
</reference>
<comment type="caution">
    <text evidence="7">The sequence shown here is derived from an EMBL/GenBank/DDBJ whole genome shotgun (WGS) entry which is preliminary data.</text>
</comment>